<dbReference type="AlphaFoldDB" id="A0A1B9EAB4"/>
<dbReference type="InterPro" id="IPR010093">
    <property type="entry name" value="SinI_DNA-bd"/>
</dbReference>
<sequence>MESNAIIQKLTQLEKLIIGTNKQIFTVDDVVNYTGFSKSYVYKLVHHNILPYSKPNNRTLFFTKTEIDEWLLQNKSKSISQIEKEAINYTNAVKK</sequence>
<dbReference type="RefSeq" id="WP_066330849.1">
    <property type="nucleotide sequence ID" value="NZ_CP017688.1"/>
</dbReference>
<name>A0A1B9EAB4_9FLAO</name>
<dbReference type="EMBL" id="LVEP01000001">
    <property type="protein sequence ID" value="OCB78841.1"/>
    <property type="molecule type" value="Genomic_DNA"/>
</dbReference>
<dbReference type="Proteomes" id="UP000093510">
    <property type="component" value="Unassembled WGS sequence"/>
</dbReference>
<proteinExistence type="predicted"/>
<feature type="domain" description="Helix-turn-helix" evidence="1">
    <location>
        <begin position="25"/>
        <end position="74"/>
    </location>
</feature>
<evidence type="ECO:0000259" key="1">
    <source>
        <dbReference type="Pfam" id="PF12728"/>
    </source>
</evidence>
<keyword evidence="3" id="KW-1185">Reference proteome</keyword>
<dbReference type="InterPro" id="IPR041657">
    <property type="entry name" value="HTH_17"/>
</dbReference>
<dbReference type="Pfam" id="PF12728">
    <property type="entry name" value="HTH_17"/>
    <property type="match status" value="1"/>
</dbReference>
<organism evidence="2 3">
    <name type="scientific">Flavobacterium crassostreae</name>
    <dbReference type="NCBI Taxonomy" id="1763534"/>
    <lineage>
        <taxon>Bacteria</taxon>
        <taxon>Pseudomonadati</taxon>
        <taxon>Bacteroidota</taxon>
        <taxon>Flavobacteriia</taxon>
        <taxon>Flavobacteriales</taxon>
        <taxon>Flavobacteriaceae</taxon>
        <taxon>Flavobacterium</taxon>
    </lineage>
</organism>
<accession>A0A1B9EAB4</accession>
<dbReference type="OrthoDB" id="597977at2"/>
<reference evidence="2 3" key="1">
    <citation type="submission" date="2016-03" db="EMBL/GenBank/DDBJ databases">
        <authorList>
            <person name="Ploux O."/>
        </authorList>
    </citation>
    <scope>NUCLEOTIDE SEQUENCE [LARGE SCALE GENOMIC DNA]</scope>
    <source>
        <strain evidence="2 3">LPB0076</strain>
    </source>
</reference>
<evidence type="ECO:0000313" key="3">
    <source>
        <dbReference type="Proteomes" id="UP000093510"/>
    </source>
</evidence>
<dbReference type="GO" id="GO:0003677">
    <property type="term" value="F:DNA binding"/>
    <property type="evidence" value="ECO:0007669"/>
    <property type="project" value="InterPro"/>
</dbReference>
<evidence type="ECO:0000313" key="2">
    <source>
        <dbReference type="EMBL" id="OCB78841.1"/>
    </source>
</evidence>
<protein>
    <submittedName>
        <fullName evidence="2">Excisionase</fullName>
    </submittedName>
</protein>
<dbReference type="NCBIfam" id="TIGR01764">
    <property type="entry name" value="excise"/>
    <property type="match status" value="1"/>
</dbReference>
<dbReference type="STRING" id="1763534.GCA_001831475_01932"/>
<comment type="caution">
    <text evidence="2">The sequence shown here is derived from an EMBL/GenBank/DDBJ whole genome shotgun (WGS) entry which is preliminary data.</text>
</comment>
<gene>
    <name evidence="2" type="ORF">LPBF_00200</name>
</gene>